<dbReference type="HOGENOM" id="CLU_098631_0_0_3"/>
<accession>K9WVP6</accession>
<reference evidence="3 4" key="1">
    <citation type="submission" date="2012-06" db="EMBL/GenBank/DDBJ databases">
        <title>Finished chromosome of genome of Cylindrospermum stagnale PCC 7417.</title>
        <authorList>
            <consortium name="US DOE Joint Genome Institute"/>
            <person name="Gugger M."/>
            <person name="Coursin T."/>
            <person name="Rippka R."/>
            <person name="Tandeau De Marsac N."/>
            <person name="Huntemann M."/>
            <person name="Wei C.-L."/>
            <person name="Han J."/>
            <person name="Detter J.C."/>
            <person name="Han C."/>
            <person name="Tapia R."/>
            <person name="Chen A."/>
            <person name="Kyrpides N."/>
            <person name="Mavromatis K."/>
            <person name="Markowitz V."/>
            <person name="Szeto E."/>
            <person name="Ivanova N."/>
            <person name="Pagani I."/>
            <person name="Pati A."/>
            <person name="Goodwin L."/>
            <person name="Nordberg H.P."/>
            <person name="Cantor M.N."/>
            <person name="Hua S.X."/>
            <person name="Woyke T."/>
            <person name="Kerfeld C.A."/>
        </authorList>
    </citation>
    <scope>NUCLEOTIDE SEQUENCE [LARGE SCALE GENOMIC DNA]</scope>
    <source>
        <strain evidence="3 4">PCC 7417</strain>
    </source>
</reference>
<proteinExistence type="predicted"/>
<protein>
    <submittedName>
        <fullName evidence="3">PEP-CTERM putative exosortase interaction domain-containing protein</fullName>
    </submittedName>
</protein>
<gene>
    <name evidence="3" type="ORF">Cylst_2224</name>
</gene>
<dbReference type="KEGG" id="csg:Cylst_2224"/>
<evidence type="ECO:0000256" key="2">
    <source>
        <dbReference type="SAM" id="SignalP"/>
    </source>
</evidence>
<feature type="signal peptide" evidence="2">
    <location>
        <begin position="1"/>
        <end position="30"/>
    </location>
</feature>
<evidence type="ECO:0000313" key="4">
    <source>
        <dbReference type="Proteomes" id="UP000010475"/>
    </source>
</evidence>
<name>K9WVP6_9NOST</name>
<dbReference type="Proteomes" id="UP000010475">
    <property type="component" value="Chromosome"/>
</dbReference>
<dbReference type="InterPro" id="IPR013424">
    <property type="entry name" value="Ice-binding_C"/>
</dbReference>
<keyword evidence="4" id="KW-1185">Reference proteome</keyword>
<sequence length="205" mass="21906">MSISTVIKKVSMAVAGTAFISLGSAIPSMAVTINFESDTATGQTWNRPNPNGNNPPTSLSGFATATQYTSQQFFVDTSGLYNFFSKSISPDSWDNYTYLYQNSFNPTTPLANLLIGNDDFSNTTGQSGFNNVSLTAGTQYFFVNTGFTNNDFGTFTSSITGSGNITLGNVADVPEPVSILGTLIGTIYGVGLSRKYKHLKKTTKV</sequence>
<dbReference type="AlphaFoldDB" id="K9WVP6"/>
<keyword evidence="2" id="KW-0732">Signal</keyword>
<dbReference type="EMBL" id="CP003642">
    <property type="protein sequence ID" value="AFZ24455.1"/>
    <property type="molecule type" value="Genomic_DNA"/>
</dbReference>
<feature type="compositionally biased region" description="Low complexity" evidence="1">
    <location>
        <begin position="46"/>
        <end position="56"/>
    </location>
</feature>
<feature type="region of interest" description="Disordered" evidence="1">
    <location>
        <begin position="41"/>
        <end position="61"/>
    </location>
</feature>
<evidence type="ECO:0000313" key="3">
    <source>
        <dbReference type="EMBL" id="AFZ24455.1"/>
    </source>
</evidence>
<dbReference type="RefSeq" id="WP_015207709.1">
    <property type="nucleotide sequence ID" value="NC_019757.1"/>
</dbReference>
<dbReference type="eggNOG" id="ENOG5033V4H">
    <property type="taxonomic scope" value="Bacteria"/>
</dbReference>
<dbReference type="NCBIfam" id="TIGR02595">
    <property type="entry name" value="PEP_CTERM"/>
    <property type="match status" value="1"/>
</dbReference>
<dbReference type="OrthoDB" id="484456at2"/>
<evidence type="ECO:0000256" key="1">
    <source>
        <dbReference type="SAM" id="MobiDB-lite"/>
    </source>
</evidence>
<feature type="chain" id="PRO_5003937508" evidence="2">
    <location>
        <begin position="31"/>
        <end position="205"/>
    </location>
</feature>
<organism evidence="3 4">
    <name type="scientific">Cylindrospermum stagnale PCC 7417</name>
    <dbReference type="NCBI Taxonomy" id="56107"/>
    <lineage>
        <taxon>Bacteria</taxon>
        <taxon>Bacillati</taxon>
        <taxon>Cyanobacteriota</taxon>
        <taxon>Cyanophyceae</taxon>
        <taxon>Nostocales</taxon>
        <taxon>Nostocaceae</taxon>
        <taxon>Cylindrospermum</taxon>
    </lineage>
</organism>